<feature type="transmembrane region" description="Helical" evidence="9">
    <location>
        <begin position="50"/>
        <end position="67"/>
    </location>
</feature>
<keyword evidence="3" id="KW-1003">Cell membrane</keyword>
<organism evidence="11 12">
    <name type="scientific">Halovulum dunhuangense</name>
    <dbReference type="NCBI Taxonomy" id="1505036"/>
    <lineage>
        <taxon>Bacteria</taxon>
        <taxon>Pseudomonadati</taxon>
        <taxon>Pseudomonadota</taxon>
        <taxon>Alphaproteobacteria</taxon>
        <taxon>Rhodobacterales</taxon>
        <taxon>Paracoccaceae</taxon>
        <taxon>Halovulum</taxon>
    </lineage>
</organism>
<feature type="transmembrane region" description="Helical" evidence="9">
    <location>
        <begin position="88"/>
        <end position="107"/>
    </location>
</feature>
<evidence type="ECO:0000256" key="4">
    <source>
        <dbReference type="ARBA" id="ARBA00022519"/>
    </source>
</evidence>
<dbReference type="AlphaFoldDB" id="A0A849L6E7"/>
<comment type="subcellular location">
    <subcellularLocation>
        <location evidence="1 9">Cell inner membrane</location>
        <topology evidence="1 9">Multi-pass membrane protein</topology>
    </subcellularLocation>
</comment>
<dbReference type="PANTHER" id="PTHR35011">
    <property type="entry name" value="2,3-DIKETO-L-GULONATE TRAP TRANSPORTER SMALL PERMEASE PROTEIN YIAM"/>
    <property type="match status" value="1"/>
</dbReference>
<evidence type="ECO:0000256" key="1">
    <source>
        <dbReference type="ARBA" id="ARBA00004429"/>
    </source>
</evidence>
<comment type="caution">
    <text evidence="11">The sequence shown here is derived from an EMBL/GenBank/DDBJ whole genome shotgun (WGS) entry which is preliminary data.</text>
</comment>
<evidence type="ECO:0000256" key="7">
    <source>
        <dbReference type="ARBA" id="ARBA00023136"/>
    </source>
</evidence>
<evidence type="ECO:0000256" key="9">
    <source>
        <dbReference type="RuleBase" id="RU369079"/>
    </source>
</evidence>
<dbReference type="GO" id="GO:0022857">
    <property type="term" value="F:transmembrane transporter activity"/>
    <property type="evidence" value="ECO:0007669"/>
    <property type="project" value="UniProtKB-UniRule"/>
</dbReference>
<evidence type="ECO:0000256" key="3">
    <source>
        <dbReference type="ARBA" id="ARBA00022475"/>
    </source>
</evidence>
<comment type="subunit">
    <text evidence="9">The complex comprises the extracytoplasmic solute receptor protein and the two transmembrane proteins.</text>
</comment>
<dbReference type="InterPro" id="IPR055348">
    <property type="entry name" value="DctQ"/>
</dbReference>
<feature type="transmembrane region" description="Helical" evidence="9">
    <location>
        <begin position="141"/>
        <end position="161"/>
    </location>
</feature>
<evidence type="ECO:0000259" key="10">
    <source>
        <dbReference type="Pfam" id="PF04290"/>
    </source>
</evidence>
<keyword evidence="7 9" id="KW-0472">Membrane</keyword>
<accession>A0A849L6E7</accession>
<protein>
    <recommendedName>
        <fullName evidence="9">TRAP transporter small permease protein</fullName>
    </recommendedName>
</protein>
<dbReference type="RefSeq" id="WP_171326830.1">
    <property type="nucleotide sequence ID" value="NZ_JABFBC010000004.1"/>
</dbReference>
<keyword evidence="12" id="KW-1185">Reference proteome</keyword>
<dbReference type="GO" id="GO:0005886">
    <property type="term" value="C:plasma membrane"/>
    <property type="evidence" value="ECO:0007669"/>
    <property type="project" value="UniProtKB-SubCell"/>
</dbReference>
<reference evidence="11 12" key="1">
    <citation type="submission" date="2020-05" db="EMBL/GenBank/DDBJ databases">
        <title>Gimesia benthica sp. nov., a novel planctomycete isolated from a deep-sea water sample of the Northwest Indian Ocean.</title>
        <authorList>
            <person name="Wang J."/>
            <person name="Ruan C."/>
            <person name="Song L."/>
            <person name="Zhu Y."/>
            <person name="Li A."/>
            <person name="Zheng X."/>
            <person name="Wang L."/>
            <person name="Lu Z."/>
            <person name="Huang Y."/>
            <person name="Du W."/>
            <person name="Zhou Y."/>
            <person name="Huang L."/>
            <person name="Dai X."/>
        </authorList>
    </citation>
    <scope>NUCLEOTIDE SEQUENCE [LARGE SCALE GENOMIC DNA]</scope>
    <source>
        <strain evidence="11 12">YYQ-30</strain>
    </source>
</reference>
<dbReference type="EMBL" id="JABFBC010000004">
    <property type="protein sequence ID" value="NNU81966.1"/>
    <property type="molecule type" value="Genomic_DNA"/>
</dbReference>
<comment type="function">
    <text evidence="9">Part of the tripartite ATP-independent periplasmic (TRAP) transport system.</text>
</comment>
<evidence type="ECO:0000313" key="11">
    <source>
        <dbReference type="EMBL" id="NNU81966.1"/>
    </source>
</evidence>
<feature type="transmembrane region" description="Helical" evidence="9">
    <location>
        <begin position="12"/>
        <end position="38"/>
    </location>
</feature>
<evidence type="ECO:0000256" key="6">
    <source>
        <dbReference type="ARBA" id="ARBA00022989"/>
    </source>
</evidence>
<keyword evidence="5 9" id="KW-0812">Transmembrane</keyword>
<evidence type="ECO:0000256" key="5">
    <source>
        <dbReference type="ARBA" id="ARBA00022692"/>
    </source>
</evidence>
<feature type="domain" description="Tripartite ATP-independent periplasmic transporters DctQ component" evidence="10">
    <location>
        <begin position="29"/>
        <end position="154"/>
    </location>
</feature>
<evidence type="ECO:0000313" key="12">
    <source>
        <dbReference type="Proteomes" id="UP000572377"/>
    </source>
</evidence>
<dbReference type="Pfam" id="PF04290">
    <property type="entry name" value="DctQ"/>
    <property type="match status" value="1"/>
</dbReference>
<dbReference type="Proteomes" id="UP000572377">
    <property type="component" value="Unassembled WGS sequence"/>
</dbReference>
<evidence type="ECO:0000256" key="2">
    <source>
        <dbReference type="ARBA" id="ARBA00022448"/>
    </source>
</evidence>
<dbReference type="InterPro" id="IPR007387">
    <property type="entry name" value="TRAP_DctQ"/>
</dbReference>
<name>A0A849L6E7_9RHOB</name>
<evidence type="ECO:0000256" key="8">
    <source>
        <dbReference type="ARBA" id="ARBA00038436"/>
    </source>
</evidence>
<proteinExistence type="inferred from homology"/>
<keyword evidence="6 9" id="KW-1133">Transmembrane helix</keyword>
<gene>
    <name evidence="11" type="ORF">HMH01_16130</name>
</gene>
<sequence length="195" mass="21209">MAETILGALRRFNRWVALAVGASLLLCAGFVLLDIVLRRFHASFGGTDEISGYVMAIATSWGMAYALSELGHVRIDLIRSRGGPRLRALFDLFALSVLAATVSLIALKCWPVLERSILNSSRANTPLETPLALVQWPWMAGWIWFAIASWVTVLAAAALLLQGRHDAVHRHIGITGEIEEAEAAAVAALRPENAR</sequence>
<keyword evidence="4 9" id="KW-0997">Cell inner membrane</keyword>
<comment type="similarity">
    <text evidence="8 9">Belongs to the TRAP transporter small permease family.</text>
</comment>
<keyword evidence="2 9" id="KW-0813">Transport</keyword>